<accession>A0AAE2VEK4</accession>
<dbReference type="Proteomes" id="UP000634206">
    <property type="component" value="Unassembled WGS sequence"/>
</dbReference>
<keyword evidence="1" id="KW-0812">Transmembrane</keyword>
<dbReference type="Pfam" id="PF09997">
    <property type="entry name" value="DUF2238"/>
    <property type="match status" value="1"/>
</dbReference>
<dbReference type="EMBL" id="JAENIG010000009">
    <property type="protein sequence ID" value="MBK1855944.1"/>
    <property type="molecule type" value="Genomic_DNA"/>
</dbReference>
<dbReference type="RefSeq" id="WP_309490557.1">
    <property type="nucleotide sequence ID" value="NZ_JAENIG010000009.1"/>
</dbReference>
<reference evidence="2" key="1">
    <citation type="submission" date="2021-01" db="EMBL/GenBank/DDBJ databases">
        <title>Modified the classification status of verrucomicrobia.</title>
        <authorList>
            <person name="Feng X."/>
        </authorList>
    </citation>
    <scope>NUCLEOTIDE SEQUENCE</scope>
    <source>
        <strain evidence="2">5K15</strain>
    </source>
</reference>
<name>A0AAE2VEK4_9BACT</name>
<keyword evidence="1" id="KW-0472">Membrane</keyword>
<proteinExistence type="predicted"/>
<feature type="transmembrane region" description="Helical" evidence="1">
    <location>
        <begin position="87"/>
        <end position="107"/>
    </location>
</feature>
<evidence type="ECO:0000313" key="3">
    <source>
        <dbReference type="Proteomes" id="UP000634206"/>
    </source>
</evidence>
<feature type="transmembrane region" description="Helical" evidence="1">
    <location>
        <begin position="55"/>
        <end position="75"/>
    </location>
</feature>
<evidence type="ECO:0000313" key="2">
    <source>
        <dbReference type="EMBL" id="MBK1855944.1"/>
    </source>
</evidence>
<dbReference type="AlphaFoldDB" id="A0AAE2VEK4"/>
<evidence type="ECO:0000256" key="1">
    <source>
        <dbReference type="SAM" id="Phobius"/>
    </source>
</evidence>
<comment type="caution">
    <text evidence="2">The sequence shown here is derived from an EMBL/GenBank/DDBJ whole genome shotgun (WGS) entry which is preliminary data.</text>
</comment>
<sequence length="237" mass="27387">MNLLKTFHWSKLTVTLAALVVAILVKSTPVMIVSACFLGLIAFERRLDILVPRGLALAFMIFCICSLVLGSYYNFYEKFSWWDDMLHAFYGGAFALIGFLFIQYLSYKRGVENDVLIICMFSFCFSVTFGAIWEIYEYSYDILTGGNMQRTEVGRGVDDTMHDIILESSSALVLNIFIYIYLRSGAHNVVGRVWESFLELNPPRRVIRDEIKRLRERKQMKKSYRGLRSGRNSRRGD</sequence>
<feature type="transmembrane region" description="Helical" evidence="1">
    <location>
        <begin position="114"/>
        <end position="133"/>
    </location>
</feature>
<evidence type="ECO:0008006" key="4">
    <source>
        <dbReference type="Google" id="ProtNLM"/>
    </source>
</evidence>
<feature type="transmembrane region" description="Helical" evidence="1">
    <location>
        <begin position="12"/>
        <end position="43"/>
    </location>
</feature>
<keyword evidence="1" id="KW-1133">Transmembrane helix</keyword>
<protein>
    <recommendedName>
        <fullName evidence="4">Transmembrane protein</fullName>
    </recommendedName>
</protein>
<organism evidence="2 3">
    <name type="scientific">Oceaniferula flava</name>
    <dbReference type="NCBI Taxonomy" id="2800421"/>
    <lineage>
        <taxon>Bacteria</taxon>
        <taxon>Pseudomonadati</taxon>
        <taxon>Verrucomicrobiota</taxon>
        <taxon>Verrucomicrobiia</taxon>
        <taxon>Verrucomicrobiales</taxon>
        <taxon>Verrucomicrobiaceae</taxon>
        <taxon>Oceaniferula</taxon>
    </lineage>
</organism>
<dbReference type="InterPro" id="IPR014509">
    <property type="entry name" value="YjdF-like"/>
</dbReference>
<feature type="transmembrane region" description="Helical" evidence="1">
    <location>
        <begin position="164"/>
        <end position="182"/>
    </location>
</feature>
<gene>
    <name evidence="2" type="ORF">JIN83_13305</name>
</gene>
<keyword evidence="3" id="KW-1185">Reference proteome</keyword>